<dbReference type="PANTHER" id="PTHR14340:SF13">
    <property type="entry name" value="TITIN"/>
    <property type="match status" value="1"/>
</dbReference>
<name>A0A493TBI8_ANAPP</name>
<dbReference type="PANTHER" id="PTHR14340">
    <property type="entry name" value="MICROFIBRIL-ASSOCIATED GLYCOPROTEIN 3"/>
    <property type="match status" value="1"/>
</dbReference>
<dbReference type="InterPro" id="IPR003961">
    <property type="entry name" value="FN3_dom"/>
</dbReference>
<dbReference type="InterPro" id="IPR013783">
    <property type="entry name" value="Ig-like_fold"/>
</dbReference>
<dbReference type="OMA" id="CCNSALS"/>
<dbReference type="Pfam" id="PF07679">
    <property type="entry name" value="I-set"/>
    <property type="match status" value="3"/>
</dbReference>
<reference evidence="6" key="2">
    <citation type="submission" date="2025-08" db="UniProtKB">
        <authorList>
            <consortium name="Ensembl"/>
        </authorList>
    </citation>
    <scope>IDENTIFICATION</scope>
</reference>
<evidence type="ECO:0000256" key="3">
    <source>
        <dbReference type="SAM" id="MobiDB-lite"/>
    </source>
</evidence>
<dbReference type="InterPro" id="IPR003598">
    <property type="entry name" value="Ig_sub2"/>
</dbReference>
<feature type="domain" description="Fibronectin type-III" evidence="5">
    <location>
        <begin position="608"/>
        <end position="705"/>
    </location>
</feature>
<dbReference type="PROSITE" id="PS50835">
    <property type="entry name" value="IG_LIKE"/>
    <property type="match status" value="2"/>
</dbReference>
<evidence type="ECO:0000256" key="2">
    <source>
        <dbReference type="ARBA" id="ARBA00023319"/>
    </source>
</evidence>
<dbReference type="Gene3D" id="2.60.40.10">
    <property type="entry name" value="Immunoglobulins"/>
    <property type="match status" value="7"/>
</dbReference>
<keyword evidence="7" id="KW-1185">Reference proteome</keyword>
<dbReference type="InterPro" id="IPR036179">
    <property type="entry name" value="Ig-like_dom_sf"/>
</dbReference>
<evidence type="ECO:0000259" key="4">
    <source>
        <dbReference type="PROSITE" id="PS50835"/>
    </source>
</evidence>
<dbReference type="Proteomes" id="UP000016666">
    <property type="component" value="Chromosome 7"/>
</dbReference>
<dbReference type="Ensembl" id="ENSAPLT00000042250.1">
    <property type="protein sequence ID" value="ENSAPLP00000023276.1"/>
    <property type="gene ID" value="ENSAPLG00000026953.1"/>
</dbReference>
<feature type="domain" description="Fibronectin type-III" evidence="5">
    <location>
        <begin position="182"/>
        <end position="284"/>
    </location>
</feature>
<feature type="region of interest" description="Disordered" evidence="3">
    <location>
        <begin position="691"/>
        <end position="713"/>
    </location>
</feature>
<feature type="domain" description="Ig-like" evidence="4">
    <location>
        <begin position="1"/>
        <end position="82"/>
    </location>
</feature>
<feature type="domain" description="Ig-like" evidence="4">
    <location>
        <begin position="288"/>
        <end position="379"/>
    </location>
</feature>
<dbReference type="SMART" id="SM00060">
    <property type="entry name" value="FN3"/>
    <property type="match status" value="4"/>
</dbReference>
<evidence type="ECO:0000313" key="7">
    <source>
        <dbReference type="Proteomes" id="UP000016666"/>
    </source>
</evidence>
<dbReference type="InterPro" id="IPR013098">
    <property type="entry name" value="Ig_I-set"/>
</dbReference>
<dbReference type="CDD" id="cd00063">
    <property type="entry name" value="FN3"/>
    <property type="match status" value="4"/>
</dbReference>
<dbReference type="InterPro" id="IPR007110">
    <property type="entry name" value="Ig-like_dom"/>
</dbReference>
<reference evidence="6" key="3">
    <citation type="submission" date="2025-09" db="UniProtKB">
        <authorList>
            <consortium name="Ensembl"/>
        </authorList>
    </citation>
    <scope>IDENTIFICATION</scope>
</reference>
<dbReference type="SMART" id="SM00408">
    <property type="entry name" value="IGc2"/>
    <property type="match status" value="3"/>
</dbReference>
<sequence length="713" mass="79513">MDANMAREQHVKAGDTLRLSAVIKGVPFPKVSWKKEDREVSPKADIEITGVGSKLEIRNTVHEDGGIYSLTVENPAGSKTVSVKVVVLDVKLIEGLVVKAGTTVRLPAIMRGVPVPTAKWVTDDIEIKTEGRHKIETDNYSTVLTIKDCVRKDTGEYLLTVSNSAGSKTVALHLTVLDVPGPPTGPINILEVTPEHMVISWRPPKDDGGSPIINYIVEKRQSKKETWGVVSSGTSHTKIKIPRLQKGCEYIFQGNEYKFRIKAVNIVGEGEPRELAETVLAKDILSPPEVNLDVTCRDLITVRVGQTIRITGKVKGRPDPEITWSKDGKVLVQEKRVEIAHDLPNVELQVKEAKRSDHGKYIIAAKNSCGHAQAFAIVNVLDRPGPCQNLKISYVTKDSCMIAWESPVDNGGSEITNYIVEYRQPNQRGWSIVSSDITKRLVKANLIENREYFFRVCAENKIGPGPCIETKTPILAINPIDKPGEPENLHIAEKGKTFVYLKWRRPDYDGGSPNLSYHVERKLKDSDEWERVHKGSIKETHYMVDKCVENKIYQFRVQTKNEAGESDWVKTEEVTVKEDLQKPVLDLKLSGVLTVKADYNMILLALDPPGKPEVIDVTKSTVSLVWTRPKHDGGSKLIGYFVEACKLPGDKWVRCNTTPHQIPLEEYTATDLEENAQYQFRAIAKTAVNISRPSEPSDPVTIHPENGKKCRSI</sequence>
<organism evidence="6 7">
    <name type="scientific">Anas platyrhynchos platyrhynchos</name>
    <name type="common">Northern mallard</name>
    <dbReference type="NCBI Taxonomy" id="8840"/>
    <lineage>
        <taxon>Eukaryota</taxon>
        <taxon>Metazoa</taxon>
        <taxon>Chordata</taxon>
        <taxon>Craniata</taxon>
        <taxon>Vertebrata</taxon>
        <taxon>Euteleostomi</taxon>
        <taxon>Archelosauria</taxon>
        <taxon>Archosauria</taxon>
        <taxon>Dinosauria</taxon>
        <taxon>Saurischia</taxon>
        <taxon>Theropoda</taxon>
        <taxon>Coelurosauria</taxon>
        <taxon>Aves</taxon>
        <taxon>Neognathae</taxon>
        <taxon>Galloanserae</taxon>
        <taxon>Anseriformes</taxon>
        <taxon>Anatidae</taxon>
        <taxon>Anatinae</taxon>
        <taxon>Anas</taxon>
    </lineage>
</organism>
<dbReference type="AlphaFoldDB" id="A0A493TBI8"/>
<dbReference type="SUPFAM" id="SSF49265">
    <property type="entry name" value="Fibronectin type III"/>
    <property type="match status" value="3"/>
</dbReference>
<dbReference type="InterPro" id="IPR003599">
    <property type="entry name" value="Ig_sub"/>
</dbReference>
<dbReference type="InterPro" id="IPR036116">
    <property type="entry name" value="FN3_sf"/>
</dbReference>
<accession>A0A493TBI8</accession>
<keyword evidence="2" id="KW-0393">Immunoglobulin domain</keyword>
<dbReference type="SUPFAM" id="SSF48726">
    <property type="entry name" value="Immunoglobulin"/>
    <property type="match status" value="3"/>
</dbReference>
<dbReference type="Pfam" id="PF00041">
    <property type="entry name" value="fn3"/>
    <property type="match status" value="4"/>
</dbReference>
<protein>
    <recommendedName>
        <fullName evidence="8">Titin</fullName>
    </recommendedName>
</protein>
<dbReference type="GeneTree" id="ENSGT01110000267173"/>
<reference evidence="6 7" key="1">
    <citation type="submission" date="2017-10" db="EMBL/GenBank/DDBJ databases">
        <title>A new Pekin duck reference genome.</title>
        <authorList>
            <person name="Hou Z.-C."/>
            <person name="Zhou Z.-K."/>
            <person name="Zhu F."/>
            <person name="Hou S.-S."/>
        </authorList>
    </citation>
    <scope>NUCLEOTIDE SEQUENCE [LARGE SCALE GENOMIC DNA]</scope>
</reference>
<evidence type="ECO:0008006" key="8">
    <source>
        <dbReference type="Google" id="ProtNLM"/>
    </source>
</evidence>
<evidence type="ECO:0000256" key="1">
    <source>
        <dbReference type="ARBA" id="ARBA00022737"/>
    </source>
</evidence>
<keyword evidence="1" id="KW-0677">Repeat</keyword>
<proteinExistence type="predicted"/>
<dbReference type="STRING" id="8840.ENSAPLP00000023276"/>
<dbReference type="SMART" id="SM00409">
    <property type="entry name" value="IG"/>
    <property type="match status" value="3"/>
</dbReference>
<dbReference type="PRINTS" id="PR00014">
    <property type="entry name" value="FNTYPEIII"/>
</dbReference>
<evidence type="ECO:0000259" key="5">
    <source>
        <dbReference type="PROSITE" id="PS50853"/>
    </source>
</evidence>
<evidence type="ECO:0000313" key="6">
    <source>
        <dbReference type="Ensembl" id="ENSAPLP00000023276.1"/>
    </source>
</evidence>
<feature type="domain" description="Fibronectin type-III" evidence="5">
    <location>
        <begin position="386"/>
        <end position="480"/>
    </location>
</feature>
<feature type="domain" description="Fibronectin type-III" evidence="5">
    <location>
        <begin position="485"/>
        <end position="579"/>
    </location>
</feature>
<dbReference type="PROSITE" id="PS50853">
    <property type="entry name" value="FN3"/>
    <property type="match status" value="4"/>
</dbReference>